<evidence type="ECO:0000256" key="2">
    <source>
        <dbReference type="ARBA" id="ARBA00011245"/>
    </source>
</evidence>
<evidence type="ECO:0000259" key="6">
    <source>
        <dbReference type="Pfam" id="PF14508"/>
    </source>
</evidence>
<feature type="chain" id="PRO_5045539135" evidence="4">
    <location>
        <begin position="22"/>
        <end position="694"/>
    </location>
</feature>
<dbReference type="EMBL" id="WAEL01000006">
    <property type="protein sequence ID" value="NID12024.1"/>
    <property type="molecule type" value="Genomic_DNA"/>
</dbReference>
<evidence type="ECO:0000313" key="8">
    <source>
        <dbReference type="EMBL" id="NID12024.1"/>
    </source>
</evidence>
<proteinExistence type="predicted"/>
<organism evidence="8 9">
    <name type="scientific">Fibrivirga algicola</name>
    <dbReference type="NCBI Taxonomy" id="2950420"/>
    <lineage>
        <taxon>Bacteria</taxon>
        <taxon>Pseudomonadati</taxon>
        <taxon>Bacteroidota</taxon>
        <taxon>Cytophagia</taxon>
        <taxon>Cytophagales</taxon>
        <taxon>Spirosomataceae</taxon>
        <taxon>Fibrivirga</taxon>
    </lineage>
</organism>
<protein>
    <submittedName>
        <fullName evidence="8">Glycoside hydrolase family 97 protein</fullName>
    </submittedName>
</protein>
<keyword evidence="4" id="KW-0732">Signal</keyword>
<name>A0ABX0QHX8_9BACT</name>
<dbReference type="InterPro" id="IPR029483">
    <property type="entry name" value="GH97_C"/>
</dbReference>
<dbReference type="RefSeq" id="WP_166692894.1">
    <property type="nucleotide sequence ID" value="NZ_WAEL01000006.1"/>
</dbReference>
<feature type="domain" description="Glycosyl-hydrolase 97 N-terminal" evidence="6">
    <location>
        <begin position="29"/>
        <end position="297"/>
    </location>
</feature>
<dbReference type="Pfam" id="PF14508">
    <property type="entry name" value="GH97_N"/>
    <property type="match status" value="1"/>
</dbReference>
<dbReference type="InterPro" id="IPR019563">
    <property type="entry name" value="GH97_catalytic"/>
</dbReference>
<dbReference type="Pfam" id="PF14509">
    <property type="entry name" value="GH97_C"/>
    <property type="match status" value="1"/>
</dbReference>
<dbReference type="PANTHER" id="PTHR35803">
    <property type="entry name" value="GLUCAN 1,4-ALPHA-GLUCOSIDASE SUSB-RELATED"/>
    <property type="match status" value="1"/>
</dbReference>
<dbReference type="InterPro" id="IPR029486">
    <property type="entry name" value="GH97_N"/>
</dbReference>
<evidence type="ECO:0000313" key="9">
    <source>
        <dbReference type="Proteomes" id="UP000606008"/>
    </source>
</evidence>
<keyword evidence="9" id="KW-1185">Reference proteome</keyword>
<evidence type="ECO:0000256" key="4">
    <source>
        <dbReference type="SAM" id="SignalP"/>
    </source>
</evidence>
<feature type="domain" description="Glycosyl-hydrolase 97 C-terminal oligomerisation" evidence="7">
    <location>
        <begin position="591"/>
        <end position="691"/>
    </location>
</feature>
<dbReference type="Gene3D" id="3.20.20.70">
    <property type="entry name" value="Aldolase class I"/>
    <property type="match status" value="1"/>
</dbReference>
<sequence>MKATLSILLTLALCWQSIQTAAQTTNITITSPDKSIILAVSHGTSGSVTYRVTYKGKRVIEPSSLGFTLSKPAVSLTRFTVVGVDSVTIDDTWKPVWGEVSQIRNHCKELRVTLADQSGSGIQIQVRFRVFNDGIGFRYEFPTQPNLTHFVVADELTQFALSADHQTFWMPGDYDSNEYLYNTTKLSQVAALAAIKQEKDIALQSAIGGNAIQTPLLFKTADGLYISLYEAAVLNYPIMHLLLDKKTLTLQSQLTPDAVGNKAYLQTPSKTPWRTIIVSDKATDIVGSKLILNLNEPSVIADPSWIKPQKFMGVWWEMHIGKGNWAKALGKHAANTQNVKKYIDYAAKNGFDGVLVEGWNQGWEDWFGNWKEEVFDFVTPYPDYNIDSLTAYAQQKGLKLIMHHETSGSVTNYERRMDAAYQYMVAKGINTVKTGYVGRIIPRGEHHDSQWMVNHYQRVAEKAAQYKLMVDSHESAHPTGLHRTYPNWMASEAARGSEFNNAPTLGITPEHTTILPFTRMLGGPMDFTPGLFRFQLNQFEPSRTQRVRTTLSKQLALYITLYSPLQMVADLPENYDKHLDAFQFIRDVPVDWDASEVLAAEPGDYLMIARKTKGKDSWFVGAITDENSRTLPLALDFLEAGKTYEATIYRDADNADWQTNPEAYTIEKKRVTSKTKLNLRMANGGGFAMQLTKL</sequence>
<feature type="signal peptide" evidence="4">
    <location>
        <begin position="1"/>
        <end position="21"/>
    </location>
</feature>
<reference evidence="8" key="1">
    <citation type="submission" date="2024-05" db="EMBL/GenBank/DDBJ databases">
        <authorList>
            <person name="Jung D.-H."/>
        </authorList>
    </citation>
    <scope>NUCLEOTIDE SEQUENCE</scope>
    <source>
        <strain evidence="8">JA-25</strain>
    </source>
</reference>
<keyword evidence="8" id="KW-0378">Hydrolase</keyword>
<dbReference type="InterPro" id="IPR013785">
    <property type="entry name" value="Aldolase_TIM"/>
</dbReference>
<dbReference type="InterPro" id="IPR017853">
    <property type="entry name" value="GH"/>
</dbReference>
<dbReference type="Proteomes" id="UP000606008">
    <property type="component" value="Unassembled WGS sequence"/>
</dbReference>
<dbReference type="PANTHER" id="PTHR35803:SF1">
    <property type="entry name" value="GLUCAN 1,4-ALPHA-GLUCOSIDASE SUSB"/>
    <property type="match status" value="1"/>
</dbReference>
<comment type="caution">
    <text evidence="8">The sequence shown here is derived from an EMBL/GenBank/DDBJ whole genome shotgun (WGS) entry which is preliminary data.</text>
</comment>
<evidence type="ECO:0000256" key="3">
    <source>
        <dbReference type="ARBA" id="ARBA00022837"/>
    </source>
</evidence>
<keyword evidence="3" id="KW-0106">Calcium</keyword>
<evidence type="ECO:0000259" key="5">
    <source>
        <dbReference type="Pfam" id="PF10566"/>
    </source>
</evidence>
<evidence type="ECO:0000259" key="7">
    <source>
        <dbReference type="Pfam" id="PF14509"/>
    </source>
</evidence>
<dbReference type="SUPFAM" id="SSF51445">
    <property type="entry name" value="(Trans)glycosidases"/>
    <property type="match status" value="1"/>
</dbReference>
<evidence type="ECO:0000256" key="1">
    <source>
        <dbReference type="ARBA" id="ARBA00001913"/>
    </source>
</evidence>
<accession>A0ABX0QHX8</accession>
<dbReference type="GO" id="GO:0016787">
    <property type="term" value="F:hydrolase activity"/>
    <property type="evidence" value="ECO:0007669"/>
    <property type="project" value="UniProtKB-KW"/>
</dbReference>
<comment type="cofactor">
    <cofactor evidence="1">
        <name>Ca(2+)</name>
        <dbReference type="ChEBI" id="CHEBI:29108"/>
    </cofactor>
</comment>
<dbReference type="Gene3D" id="2.70.98.10">
    <property type="match status" value="1"/>
</dbReference>
<feature type="domain" description="Glycosyl-hydrolase 97 catalytic" evidence="5">
    <location>
        <begin position="315"/>
        <end position="494"/>
    </location>
</feature>
<gene>
    <name evidence="8" type="ORF">F7231_17765</name>
</gene>
<comment type="subunit">
    <text evidence="2">Monomer.</text>
</comment>
<dbReference type="InterPro" id="IPR014718">
    <property type="entry name" value="GH-type_carb-bd"/>
</dbReference>
<dbReference type="InterPro" id="IPR052720">
    <property type="entry name" value="Glycosyl_hydrolase_97"/>
</dbReference>
<dbReference type="Pfam" id="PF10566">
    <property type="entry name" value="Glyco_hydro_97"/>
    <property type="match status" value="1"/>
</dbReference>